<protein>
    <submittedName>
        <fullName evidence="1">Uncharacterized protein</fullName>
    </submittedName>
</protein>
<accession>A0A367EP42</accession>
<name>A0A367EP42_9ACTN</name>
<proteinExistence type="predicted"/>
<reference evidence="1 2" key="1">
    <citation type="submission" date="2018-06" db="EMBL/GenBank/DDBJ databases">
        <title>Streptomyces reniochalinae sp. nov. and Streptomyces diacarnus sp. nov. from marine sponges.</title>
        <authorList>
            <person name="Li L."/>
        </authorList>
    </citation>
    <scope>NUCLEOTIDE SEQUENCE [LARGE SCALE GENOMIC DNA]</scope>
    <source>
        <strain evidence="1 2">LHW50302</strain>
    </source>
</reference>
<evidence type="ECO:0000313" key="1">
    <source>
        <dbReference type="EMBL" id="RCG19177.1"/>
    </source>
</evidence>
<gene>
    <name evidence="1" type="ORF">DQ392_10825</name>
</gene>
<dbReference type="AlphaFoldDB" id="A0A367EP42"/>
<dbReference type="RefSeq" id="WP_114015354.1">
    <property type="nucleotide sequence ID" value="NZ_QOIM01000030.1"/>
</dbReference>
<dbReference type="OrthoDB" id="3480730at2"/>
<comment type="caution">
    <text evidence="1">The sequence shown here is derived from an EMBL/GenBank/DDBJ whole genome shotgun (WGS) entry which is preliminary data.</text>
</comment>
<dbReference type="EMBL" id="QOIM01000030">
    <property type="protein sequence ID" value="RCG19177.1"/>
    <property type="molecule type" value="Genomic_DNA"/>
</dbReference>
<sequence length="82" mass="9213">MQMTDGAYQEAQRTVQRIQRLSDDCWHALDASCRAMDDDAWVGPVARRFHDAVRADQRTLQAQLTKAVQDAQAKLATMPGKP</sequence>
<organism evidence="1 2">
    <name type="scientific">Streptomyces reniochalinae</name>
    <dbReference type="NCBI Taxonomy" id="2250578"/>
    <lineage>
        <taxon>Bacteria</taxon>
        <taxon>Bacillati</taxon>
        <taxon>Actinomycetota</taxon>
        <taxon>Actinomycetes</taxon>
        <taxon>Kitasatosporales</taxon>
        <taxon>Streptomycetaceae</taxon>
        <taxon>Streptomyces</taxon>
    </lineage>
</organism>
<dbReference type="Proteomes" id="UP000253507">
    <property type="component" value="Unassembled WGS sequence"/>
</dbReference>
<keyword evidence="2" id="KW-1185">Reference proteome</keyword>
<evidence type="ECO:0000313" key="2">
    <source>
        <dbReference type="Proteomes" id="UP000253507"/>
    </source>
</evidence>